<dbReference type="AlphaFoldDB" id="A0A1Y2H3G4"/>
<accession>A0A1Y2H3G4</accession>
<keyword evidence="1" id="KW-0880">Kelch repeat</keyword>
<dbReference type="EMBL" id="MCFF01000001">
    <property type="protein sequence ID" value="ORZ29099.1"/>
    <property type="molecule type" value="Genomic_DNA"/>
</dbReference>
<feature type="region of interest" description="Disordered" evidence="3">
    <location>
        <begin position="58"/>
        <end position="83"/>
    </location>
</feature>
<keyword evidence="4" id="KW-0732">Signal</keyword>
<dbReference type="Gene3D" id="2.120.10.80">
    <property type="entry name" value="Kelch-type beta propeller"/>
    <property type="match status" value="1"/>
</dbReference>
<dbReference type="PANTHER" id="PTHR46093">
    <property type="entry name" value="ACYL-COA-BINDING DOMAIN-CONTAINING PROTEIN 5"/>
    <property type="match status" value="1"/>
</dbReference>
<evidence type="ECO:0008006" key="7">
    <source>
        <dbReference type="Google" id="ProtNLM"/>
    </source>
</evidence>
<evidence type="ECO:0000256" key="3">
    <source>
        <dbReference type="SAM" id="MobiDB-lite"/>
    </source>
</evidence>
<evidence type="ECO:0000256" key="2">
    <source>
        <dbReference type="ARBA" id="ARBA00022737"/>
    </source>
</evidence>
<evidence type="ECO:0000256" key="4">
    <source>
        <dbReference type="SAM" id="SignalP"/>
    </source>
</evidence>
<proteinExistence type="predicted"/>
<protein>
    <recommendedName>
        <fullName evidence="7">Kelch repeat protein</fullName>
    </recommendedName>
</protein>
<feature type="compositionally biased region" description="Basic and acidic residues" evidence="3">
    <location>
        <begin position="60"/>
        <end position="71"/>
    </location>
</feature>
<name>A0A1Y2H3G4_9FUNG</name>
<dbReference type="GeneID" id="33564378"/>
<reference evidence="5 6" key="1">
    <citation type="submission" date="2016-07" db="EMBL/GenBank/DDBJ databases">
        <title>Pervasive Adenine N6-methylation of Active Genes in Fungi.</title>
        <authorList>
            <consortium name="DOE Joint Genome Institute"/>
            <person name="Mondo S.J."/>
            <person name="Dannebaum R.O."/>
            <person name="Kuo R.C."/>
            <person name="Labutti K."/>
            <person name="Haridas S."/>
            <person name="Kuo A."/>
            <person name="Salamov A."/>
            <person name="Ahrendt S.R."/>
            <person name="Lipzen A."/>
            <person name="Sullivan W."/>
            <person name="Andreopoulos W.B."/>
            <person name="Clum A."/>
            <person name="Lindquist E."/>
            <person name="Daum C."/>
            <person name="Ramamoorthy G.K."/>
            <person name="Gryganskyi A."/>
            <person name="Culley D."/>
            <person name="Magnuson J.K."/>
            <person name="James T.Y."/>
            <person name="O'Malley M.A."/>
            <person name="Stajich J.E."/>
            <person name="Spatafora J.W."/>
            <person name="Visel A."/>
            <person name="Grigoriev I.V."/>
        </authorList>
    </citation>
    <scope>NUCLEOTIDE SEQUENCE [LARGE SCALE GENOMIC DNA]</scope>
    <source>
        <strain evidence="5 6">NRRL 3116</strain>
    </source>
</reference>
<dbReference type="InParanoid" id="A0A1Y2H3G4"/>
<sequence>MHYSRLCLLSFVVALATQASNKKATADAAPDSNVERPIPAIFMQYAYSENQKLFVSAGDARGRGGSGDDGRGPVSINPSAAPAAPGTVVDDQFLSLDLSVPWTSDTAPWKRLEKRLLPPGMITVGARTNLVVTPDNASVLFLDIAPGRYDIKTDKWSLIKPDSVFSWDGVFTRSATLDTDAGVVYGIGVPILPENVTDITKVPKPTSWYFAELELKTMTFKYKEQEGRPSFDHYVSTVYSSAKKALFMYEWNTPAGETPLLTYDTVKQTWSEVKTTGDVPSNRDSTCLVSAYGGKKLILVGGDATGNSSNTLSVLKDVYMLDTTTLIWKRLPDASRAYAGAVCAVSGDFLIIHGGYNENGSNNEDGPAVFNMVTNYWGSQYTPNTSTEPKDFGSGSDPSGAGHTRQWMNLSGSAILVMIASSLLW</sequence>
<comment type="caution">
    <text evidence="5">The sequence shown here is derived from an EMBL/GenBank/DDBJ whole genome shotgun (WGS) entry which is preliminary data.</text>
</comment>
<feature type="chain" id="PRO_5010998328" description="Kelch repeat protein" evidence="4">
    <location>
        <begin position="20"/>
        <end position="425"/>
    </location>
</feature>
<keyword evidence="2" id="KW-0677">Repeat</keyword>
<dbReference type="OrthoDB" id="2346905at2759"/>
<dbReference type="SUPFAM" id="SSF117281">
    <property type="entry name" value="Kelch motif"/>
    <property type="match status" value="1"/>
</dbReference>
<dbReference type="PANTHER" id="PTHR46093:SF18">
    <property type="entry name" value="FIBRONECTIN TYPE-III DOMAIN-CONTAINING PROTEIN"/>
    <property type="match status" value="1"/>
</dbReference>
<dbReference type="Pfam" id="PF24681">
    <property type="entry name" value="Kelch_KLHDC2_KLHL20_DRC7"/>
    <property type="match status" value="1"/>
</dbReference>
<dbReference type="InterPro" id="IPR015915">
    <property type="entry name" value="Kelch-typ_b-propeller"/>
</dbReference>
<evidence type="ECO:0000256" key="1">
    <source>
        <dbReference type="ARBA" id="ARBA00022441"/>
    </source>
</evidence>
<dbReference type="RefSeq" id="XP_021886772.1">
    <property type="nucleotide sequence ID" value="XM_022022534.1"/>
</dbReference>
<feature type="signal peptide" evidence="4">
    <location>
        <begin position="1"/>
        <end position="19"/>
    </location>
</feature>
<evidence type="ECO:0000313" key="6">
    <source>
        <dbReference type="Proteomes" id="UP000193648"/>
    </source>
</evidence>
<evidence type="ECO:0000313" key="5">
    <source>
        <dbReference type="EMBL" id="ORZ29099.1"/>
    </source>
</evidence>
<gene>
    <name evidence="5" type="ORF">BCR41DRAFT_344539</name>
</gene>
<keyword evidence="6" id="KW-1185">Reference proteome</keyword>
<dbReference type="Proteomes" id="UP000193648">
    <property type="component" value="Unassembled WGS sequence"/>
</dbReference>
<organism evidence="5 6">
    <name type="scientific">Lobosporangium transversale</name>
    <dbReference type="NCBI Taxonomy" id="64571"/>
    <lineage>
        <taxon>Eukaryota</taxon>
        <taxon>Fungi</taxon>
        <taxon>Fungi incertae sedis</taxon>
        <taxon>Mucoromycota</taxon>
        <taxon>Mortierellomycotina</taxon>
        <taxon>Mortierellomycetes</taxon>
        <taxon>Mortierellales</taxon>
        <taxon>Mortierellaceae</taxon>
        <taxon>Lobosporangium</taxon>
    </lineage>
</organism>